<dbReference type="Proteomes" id="UP000217257">
    <property type="component" value="Chromosome"/>
</dbReference>
<dbReference type="InterPro" id="IPR051395">
    <property type="entry name" value="Cytochrome_c_Peroxidase/MauG"/>
</dbReference>
<keyword evidence="1 4" id="KW-0349">Heme</keyword>
<name>A0A250IVU3_9BACT</name>
<keyword evidence="3 4" id="KW-0408">Iron</keyword>
<feature type="domain" description="Cytochrome c" evidence="6">
    <location>
        <begin position="332"/>
        <end position="560"/>
    </location>
</feature>
<dbReference type="GO" id="GO:0020037">
    <property type="term" value="F:heme binding"/>
    <property type="evidence" value="ECO:0007669"/>
    <property type="project" value="InterPro"/>
</dbReference>
<dbReference type="SUPFAM" id="SSF46626">
    <property type="entry name" value="Cytochrome c"/>
    <property type="match status" value="1"/>
</dbReference>
<feature type="signal peptide" evidence="5">
    <location>
        <begin position="1"/>
        <end position="28"/>
    </location>
</feature>
<dbReference type="NCBIfam" id="NF040606">
    <property type="entry name" value="CytoC_perox"/>
    <property type="match status" value="1"/>
</dbReference>
<evidence type="ECO:0000256" key="5">
    <source>
        <dbReference type="SAM" id="SignalP"/>
    </source>
</evidence>
<dbReference type="AlphaFoldDB" id="A0A250IVU3"/>
<dbReference type="Pfam" id="PF21419">
    <property type="entry name" value="RoxA-like_Cyt-c"/>
    <property type="match status" value="1"/>
</dbReference>
<dbReference type="PANTHER" id="PTHR30600">
    <property type="entry name" value="CYTOCHROME C PEROXIDASE-RELATED"/>
    <property type="match status" value="1"/>
</dbReference>
<feature type="chain" id="PRO_5011992911" description="Cytochrome c domain-containing protein" evidence="5">
    <location>
        <begin position="29"/>
        <end position="578"/>
    </location>
</feature>
<dbReference type="GO" id="GO:0046872">
    <property type="term" value="F:metal ion binding"/>
    <property type="evidence" value="ECO:0007669"/>
    <property type="project" value="UniProtKB-KW"/>
</dbReference>
<dbReference type="GO" id="GO:0009055">
    <property type="term" value="F:electron transfer activity"/>
    <property type="evidence" value="ECO:0007669"/>
    <property type="project" value="InterPro"/>
</dbReference>
<protein>
    <recommendedName>
        <fullName evidence="6">Cytochrome c domain-containing protein</fullName>
    </recommendedName>
</protein>
<evidence type="ECO:0000256" key="3">
    <source>
        <dbReference type="ARBA" id="ARBA00023004"/>
    </source>
</evidence>
<reference evidence="7 8" key="1">
    <citation type="submission" date="2017-06" db="EMBL/GenBank/DDBJ databases">
        <title>Sequencing and comparative analysis of myxobacterial genomes.</title>
        <authorList>
            <person name="Rupp O."/>
            <person name="Goesmann A."/>
            <person name="Sogaard-Andersen L."/>
        </authorList>
    </citation>
    <scope>NUCLEOTIDE SEQUENCE [LARGE SCALE GENOMIC DNA]</scope>
    <source>
        <strain evidence="7 8">DSM 52655</strain>
    </source>
</reference>
<dbReference type="PROSITE" id="PS51007">
    <property type="entry name" value="CYTC"/>
    <property type="match status" value="1"/>
</dbReference>
<dbReference type="Gene3D" id="1.10.760.10">
    <property type="entry name" value="Cytochrome c-like domain"/>
    <property type="match status" value="1"/>
</dbReference>
<dbReference type="InterPro" id="IPR009056">
    <property type="entry name" value="Cyt_c-like_dom"/>
</dbReference>
<proteinExistence type="predicted"/>
<sequence>MQRRVSSPSSSVAALPVLILLLAAPATAQPAPVIYLDQGWSKEDREWYYQVSQGSTALSYDLFLNLEVATGQDLFRSDANSDRYGLITQAANPRNNPDGLPIGLAKTVVTEGRSKGTYVGITCAACHNTQLNFKGKRIRVDGGVGNTFDMMAYVQALDDALQATLADSAKFGRLAGRLKASSPEAKTDLRKRFEREAARVHEYRTRTLASAITWGPARIDAIAMIVNRLTATLTGIPENTSTPLAPTKPPFLWNAPQATWTQWRGVQQDPIQRNLTETMGVFLDVDLQSKSPSEGLFDSNAAISNLQQIENLLTRLAPPQWPEEVFGKIDRKKAEAGKALFISICADCHNAWPYTWTEPNKHGKRFLLVGLVPQSYVGTDKGQFDALRPYAITGQLSDQLPPPLKGEKVIPTDQLYEALQEAVLAKALSKLKLTDAQAADLHGYREFPLPPKPMAVYKAAPRDGVWATPPFLHNGSVPNLYELLLPASERTKKFYVGREFDPVKVGLDTRSGTFLLDTTLRGNSNAGHSFEDGPLGNGVIGPRLSDEQRWAIIEYLKSIPEQAGRVTPFGGPPASPAR</sequence>
<dbReference type="KEGG" id="cfus:CYFUS_000693"/>
<gene>
    <name evidence="7" type="ORF">CYFUS_000693</name>
</gene>
<keyword evidence="5" id="KW-0732">Signal</keyword>
<evidence type="ECO:0000313" key="7">
    <source>
        <dbReference type="EMBL" id="ATB35281.1"/>
    </source>
</evidence>
<evidence type="ECO:0000313" key="8">
    <source>
        <dbReference type="Proteomes" id="UP000217257"/>
    </source>
</evidence>
<dbReference type="InterPro" id="IPR036909">
    <property type="entry name" value="Cyt_c-like_dom_sf"/>
</dbReference>
<evidence type="ECO:0000256" key="2">
    <source>
        <dbReference type="ARBA" id="ARBA00022723"/>
    </source>
</evidence>
<organism evidence="7 8">
    <name type="scientific">Cystobacter fuscus</name>
    <dbReference type="NCBI Taxonomy" id="43"/>
    <lineage>
        <taxon>Bacteria</taxon>
        <taxon>Pseudomonadati</taxon>
        <taxon>Myxococcota</taxon>
        <taxon>Myxococcia</taxon>
        <taxon>Myxococcales</taxon>
        <taxon>Cystobacterineae</taxon>
        <taxon>Archangiaceae</taxon>
        <taxon>Cystobacter</taxon>
    </lineage>
</organism>
<dbReference type="InterPro" id="IPR047758">
    <property type="entry name" value="CytoC_perox"/>
</dbReference>
<accession>A0A250IVU3</accession>
<dbReference type="GO" id="GO:0004130">
    <property type="term" value="F:cytochrome-c peroxidase activity"/>
    <property type="evidence" value="ECO:0007669"/>
    <property type="project" value="TreeGrafter"/>
</dbReference>
<dbReference type="EMBL" id="CP022098">
    <property type="protein sequence ID" value="ATB35281.1"/>
    <property type="molecule type" value="Genomic_DNA"/>
</dbReference>
<evidence type="ECO:0000256" key="1">
    <source>
        <dbReference type="ARBA" id="ARBA00022617"/>
    </source>
</evidence>
<keyword evidence="2 4" id="KW-0479">Metal-binding</keyword>
<dbReference type="PANTHER" id="PTHR30600:SF9">
    <property type="entry name" value="BLR7738 PROTEIN"/>
    <property type="match status" value="1"/>
</dbReference>
<evidence type="ECO:0000259" key="6">
    <source>
        <dbReference type="PROSITE" id="PS51007"/>
    </source>
</evidence>
<evidence type="ECO:0000256" key="4">
    <source>
        <dbReference type="PROSITE-ProRule" id="PRU00433"/>
    </source>
</evidence>